<keyword evidence="3" id="KW-1185">Reference proteome</keyword>
<evidence type="ECO:0000313" key="3">
    <source>
        <dbReference type="Proteomes" id="UP000059680"/>
    </source>
</evidence>
<feature type="transmembrane region" description="Helical" evidence="1">
    <location>
        <begin position="65"/>
        <end position="86"/>
    </location>
</feature>
<reference evidence="3" key="1">
    <citation type="journal article" date="2005" name="Nature">
        <title>The map-based sequence of the rice genome.</title>
        <authorList>
            <consortium name="International rice genome sequencing project (IRGSP)"/>
            <person name="Matsumoto T."/>
            <person name="Wu J."/>
            <person name="Kanamori H."/>
            <person name="Katayose Y."/>
            <person name="Fujisawa M."/>
            <person name="Namiki N."/>
            <person name="Mizuno H."/>
            <person name="Yamamoto K."/>
            <person name="Antonio B.A."/>
            <person name="Baba T."/>
            <person name="Sakata K."/>
            <person name="Nagamura Y."/>
            <person name="Aoki H."/>
            <person name="Arikawa K."/>
            <person name="Arita K."/>
            <person name="Bito T."/>
            <person name="Chiden Y."/>
            <person name="Fujitsuka N."/>
            <person name="Fukunaka R."/>
            <person name="Hamada M."/>
            <person name="Harada C."/>
            <person name="Hayashi A."/>
            <person name="Hijishita S."/>
            <person name="Honda M."/>
            <person name="Hosokawa S."/>
            <person name="Ichikawa Y."/>
            <person name="Idonuma A."/>
            <person name="Iijima M."/>
            <person name="Ikeda M."/>
            <person name="Ikeno M."/>
            <person name="Ito K."/>
            <person name="Ito S."/>
            <person name="Ito T."/>
            <person name="Ito Y."/>
            <person name="Ito Y."/>
            <person name="Iwabuchi A."/>
            <person name="Kamiya K."/>
            <person name="Karasawa W."/>
            <person name="Kurita K."/>
            <person name="Katagiri S."/>
            <person name="Kikuta A."/>
            <person name="Kobayashi H."/>
            <person name="Kobayashi N."/>
            <person name="Machita K."/>
            <person name="Maehara T."/>
            <person name="Masukawa M."/>
            <person name="Mizubayashi T."/>
            <person name="Mukai Y."/>
            <person name="Nagasaki H."/>
            <person name="Nagata Y."/>
            <person name="Naito S."/>
            <person name="Nakashima M."/>
            <person name="Nakama Y."/>
            <person name="Nakamichi Y."/>
            <person name="Nakamura M."/>
            <person name="Meguro A."/>
            <person name="Negishi M."/>
            <person name="Ohta I."/>
            <person name="Ohta T."/>
            <person name="Okamoto M."/>
            <person name="Ono N."/>
            <person name="Saji S."/>
            <person name="Sakaguchi M."/>
            <person name="Sakai K."/>
            <person name="Shibata M."/>
            <person name="Shimokawa T."/>
            <person name="Song J."/>
            <person name="Takazaki Y."/>
            <person name="Terasawa K."/>
            <person name="Tsugane M."/>
            <person name="Tsuji K."/>
            <person name="Ueda S."/>
            <person name="Waki K."/>
            <person name="Yamagata H."/>
            <person name="Yamamoto M."/>
            <person name="Yamamoto S."/>
            <person name="Yamane H."/>
            <person name="Yoshiki S."/>
            <person name="Yoshihara R."/>
            <person name="Yukawa K."/>
            <person name="Zhong H."/>
            <person name="Yano M."/>
            <person name="Yuan Q."/>
            <person name="Ouyang S."/>
            <person name="Liu J."/>
            <person name="Jones K.M."/>
            <person name="Gansberger K."/>
            <person name="Moffat K."/>
            <person name="Hill J."/>
            <person name="Bera J."/>
            <person name="Fadrosh D."/>
            <person name="Jin S."/>
            <person name="Johri S."/>
            <person name="Kim M."/>
            <person name="Overton L."/>
            <person name="Reardon M."/>
            <person name="Tsitrin T."/>
            <person name="Vuong H."/>
            <person name="Weaver B."/>
            <person name="Ciecko A."/>
            <person name="Tallon L."/>
            <person name="Jackson J."/>
            <person name="Pai G."/>
            <person name="Aken S.V."/>
            <person name="Utterback T."/>
            <person name="Reidmuller S."/>
            <person name="Feldblyum T."/>
            <person name="Hsiao J."/>
            <person name="Zismann V."/>
            <person name="Iobst S."/>
            <person name="de Vazeille A.R."/>
            <person name="Buell C.R."/>
            <person name="Ying K."/>
            <person name="Li Y."/>
            <person name="Lu T."/>
            <person name="Huang Y."/>
            <person name="Zhao Q."/>
            <person name="Feng Q."/>
            <person name="Zhang L."/>
            <person name="Zhu J."/>
            <person name="Weng Q."/>
            <person name="Mu J."/>
            <person name="Lu Y."/>
            <person name="Fan D."/>
            <person name="Liu Y."/>
            <person name="Guan J."/>
            <person name="Zhang Y."/>
            <person name="Yu S."/>
            <person name="Liu X."/>
            <person name="Zhang Y."/>
            <person name="Hong G."/>
            <person name="Han B."/>
            <person name="Choisne N."/>
            <person name="Demange N."/>
            <person name="Orjeda G."/>
            <person name="Samain S."/>
            <person name="Cattolico L."/>
            <person name="Pelletier E."/>
            <person name="Couloux A."/>
            <person name="Segurens B."/>
            <person name="Wincker P."/>
            <person name="D'Hont A."/>
            <person name="Scarpelli C."/>
            <person name="Weissenbach J."/>
            <person name="Salanoubat M."/>
            <person name="Quetier F."/>
            <person name="Yu Y."/>
            <person name="Kim H.R."/>
            <person name="Rambo T."/>
            <person name="Currie J."/>
            <person name="Collura K."/>
            <person name="Luo M."/>
            <person name="Yang T."/>
            <person name="Ammiraju J.S.S."/>
            <person name="Engler F."/>
            <person name="Soderlund C."/>
            <person name="Wing R.A."/>
            <person name="Palmer L.E."/>
            <person name="de la Bastide M."/>
            <person name="Spiegel L."/>
            <person name="Nascimento L."/>
            <person name="Zutavern T."/>
            <person name="O'Shaughnessy A."/>
            <person name="Dike S."/>
            <person name="Dedhia N."/>
            <person name="Preston R."/>
            <person name="Balija V."/>
            <person name="McCombie W.R."/>
            <person name="Chow T."/>
            <person name="Chen H."/>
            <person name="Chung M."/>
            <person name="Chen C."/>
            <person name="Shaw J."/>
            <person name="Wu H."/>
            <person name="Hsiao K."/>
            <person name="Chao Y."/>
            <person name="Chu M."/>
            <person name="Cheng C."/>
            <person name="Hour A."/>
            <person name="Lee P."/>
            <person name="Lin S."/>
            <person name="Lin Y."/>
            <person name="Liou J."/>
            <person name="Liu S."/>
            <person name="Hsing Y."/>
            <person name="Raghuvanshi S."/>
            <person name="Mohanty A."/>
            <person name="Bharti A.K."/>
            <person name="Gaur A."/>
            <person name="Gupta V."/>
            <person name="Kumar D."/>
            <person name="Ravi V."/>
            <person name="Vij S."/>
            <person name="Kapur A."/>
            <person name="Khurana P."/>
            <person name="Khurana P."/>
            <person name="Khurana J.P."/>
            <person name="Tyagi A.K."/>
            <person name="Gaikwad K."/>
            <person name="Singh A."/>
            <person name="Dalal V."/>
            <person name="Srivastava S."/>
            <person name="Dixit A."/>
            <person name="Pal A.K."/>
            <person name="Ghazi I.A."/>
            <person name="Yadav M."/>
            <person name="Pandit A."/>
            <person name="Bhargava A."/>
            <person name="Sureshbabu K."/>
            <person name="Batra K."/>
            <person name="Sharma T.R."/>
            <person name="Mohapatra T."/>
            <person name="Singh N.K."/>
            <person name="Messing J."/>
            <person name="Nelson A.B."/>
            <person name="Fuks G."/>
            <person name="Kavchok S."/>
            <person name="Keizer G."/>
            <person name="Linton E."/>
            <person name="Llaca V."/>
            <person name="Song R."/>
            <person name="Tanyolac B."/>
            <person name="Young S."/>
            <person name="Ho-Il K."/>
            <person name="Hahn J.H."/>
            <person name="Sangsakoo G."/>
            <person name="Vanavichit A."/>
            <person name="de Mattos Luiz.A.T."/>
            <person name="Zimmer P.D."/>
            <person name="Malone G."/>
            <person name="Dellagostin O."/>
            <person name="de Oliveira A.C."/>
            <person name="Bevan M."/>
            <person name="Bancroft I."/>
            <person name="Minx P."/>
            <person name="Cordum H."/>
            <person name="Wilson R."/>
            <person name="Cheng Z."/>
            <person name="Jin W."/>
            <person name="Jiang J."/>
            <person name="Leong S.A."/>
            <person name="Iwama H."/>
            <person name="Gojobori T."/>
            <person name="Itoh T."/>
            <person name="Niimura Y."/>
            <person name="Fujii Y."/>
            <person name="Habara T."/>
            <person name="Sakai H."/>
            <person name="Sato Y."/>
            <person name="Wilson G."/>
            <person name="Kumar K."/>
            <person name="McCouch S."/>
            <person name="Juretic N."/>
            <person name="Hoen D."/>
            <person name="Wright S."/>
            <person name="Bruskiewich R."/>
            <person name="Bureau T."/>
            <person name="Miyao A."/>
            <person name="Hirochika H."/>
            <person name="Nishikawa T."/>
            <person name="Kadowaki K."/>
            <person name="Sugiura M."/>
            <person name="Burr B."/>
            <person name="Sasaki T."/>
        </authorList>
    </citation>
    <scope>NUCLEOTIDE SEQUENCE [LARGE SCALE GENOMIC DNA]</scope>
    <source>
        <strain evidence="3">cv. Nipponbare</strain>
    </source>
</reference>
<name>A0A0N7KTJ1_ORYSJ</name>
<proteinExistence type="predicted"/>
<dbReference type="Proteomes" id="UP000059680">
    <property type="component" value="Chromosome 12"/>
</dbReference>
<keyword evidence="1" id="KW-0472">Membrane</keyword>
<accession>A0A0N7KTJ1</accession>
<evidence type="ECO:0000313" key="2">
    <source>
        <dbReference type="EMBL" id="BAT15762.1"/>
    </source>
</evidence>
<reference evidence="2 3" key="3">
    <citation type="journal article" date="2013" name="Rice">
        <title>Improvement of the Oryza sativa Nipponbare reference genome using next generation sequence and optical map data.</title>
        <authorList>
            <person name="Kawahara Y."/>
            <person name="de la Bastide M."/>
            <person name="Hamilton J.P."/>
            <person name="Kanamori H."/>
            <person name="McCombie W.R."/>
            <person name="Ouyang S."/>
            <person name="Schwartz D.C."/>
            <person name="Tanaka T."/>
            <person name="Wu J."/>
            <person name="Zhou S."/>
            <person name="Childs K.L."/>
            <person name="Davidson R.M."/>
            <person name="Lin H."/>
            <person name="Quesada-Ocampo L."/>
            <person name="Vaillancourt B."/>
            <person name="Sakai H."/>
            <person name="Lee S.S."/>
            <person name="Kim J."/>
            <person name="Numa H."/>
            <person name="Itoh T."/>
            <person name="Buell C.R."/>
            <person name="Matsumoto T."/>
        </authorList>
    </citation>
    <scope>NUCLEOTIDE SEQUENCE [LARGE SCALE GENOMIC DNA]</scope>
    <source>
        <strain evidence="3">cv. Nipponbare</strain>
    </source>
</reference>
<organism evidence="2 3">
    <name type="scientific">Oryza sativa subsp. japonica</name>
    <name type="common">Rice</name>
    <dbReference type="NCBI Taxonomy" id="39947"/>
    <lineage>
        <taxon>Eukaryota</taxon>
        <taxon>Viridiplantae</taxon>
        <taxon>Streptophyta</taxon>
        <taxon>Embryophyta</taxon>
        <taxon>Tracheophyta</taxon>
        <taxon>Spermatophyta</taxon>
        <taxon>Magnoliopsida</taxon>
        <taxon>Liliopsida</taxon>
        <taxon>Poales</taxon>
        <taxon>Poaceae</taxon>
        <taxon>BOP clade</taxon>
        <taxon>Oryzoideae</taxon>
        <taxon>Oryzeae</taxon>
        <taxon>Oryzinae</taxon>
        <taxon>Oryza</taxon>
        <taxon>Oryza sativa</taxon>
    </lineage>
</organism>
<dbReference type="InParanoid" id="A0A0N7KTJ1"/>
<gene>
    <name evidence="2" type="ordered locus">Os12g0132850</name>
    <name evidence="2" type="ORF">OSNPB_120132850</name>
</gene>
<dbReference type="EMBL" id="AP014968">
    <property type="protein sequence ID" value="BAT15762.1"/>
    <property type="molecule type" value="Genomic_DNA"/>
</dbReference>
<sequence>MRNHDRSYMMHQEIQHRIQYLPLSEQHANYDKHQTKLTLHVYVCSIHTGGEGGDGNEEELPVGNALVLLLPLLHGAAGAAIVVHLGRRRLSHQRRR</sequence>
<keyword evidence="1" id="KW-1133">Transmembrane helix</keyword>
<keyword evidence="1" id="KW-0812">Transmembrane</keyword>
<feature type="non-terminal residue" evidence="2">
    <location>
        <position position="96"/>
    </location>
</feature>
<dbReference type="PaxDb" id="39947-A0A0N7KTJ1"/>
<reference evidence="2 3" key="2">
    <citation type="journal article" date="2013" name="Plant Cell Physiol.">
        <title>Rice Annotation Project Database (RAP-DB): an integrative and interactive database for rice genomics.</title>
        <authorList>
            <person name="Sakai H."/>
            <person name="Lee S.S."/>
            <person name="Tanaka T."/>
            <person name="Numa H."/>
            <person name="Kim J."/>
            <person name="Kawahara Y."/>
            <person name="Wakimoto H."/>
            <person name="Yang C.C."/>
            <person name="Iwamoto M."/>
            <person name="Abe T."/>
            <person name="Yamada Y."/>
            <person name="Muto A."/>
            <person name="Inokuchi H."/>
            <person name="Ikemura T."/>
            <person name="Matsumoto T."/>
            <person name="Sasaki T."/>
            <person name="Itoh T."/>
        </authorList>
    </citation>
    <scope>NUCLEOTIDE SEQUENCE [LARGE SCALE GENOMIC DNA]</scope>
    <source>
        <strain evidence="3">cv. Nipponbare</strain>
    </source>
</reference>
<evidence type="ECO:0000256" key="1">
    <source>
        <dbReference type="SAM" id="Phobius"/>
    </source>
</evidence>
<protein>
    <submittedName>
        <fullName evidence="2">Os12g0132850 protein</fullName>
    </submittedName>
</protein>
<dbReference type="AlphaFoldDB" id="A0A0N7KTJ1"/>